<protein>
    <submittedName>
        <fullName evidence="1">Uncharacterized protein</fullName>
    </submittedName>
</protein>
<evidence type="ECO:0000313" key="1">
    <source>
        <dbReference type="EMBL" id="SVB56572.1"/>
    </source>
</evidence>
<dbReference type="EMBL" id="UINC01047373">
    <property type="protein sequence ID" value="SVB56572.1"/>
    <property type="molecule type" value="Genomic_DNA"/>
</dbReference>
<sequence length="474" mass="52827">AGHVHNFWYNRFGGCDCYLALSTAFVRHDYSEIFRVPPNAEHGRNDAPKLGYFVVHVFEHGHTLEVVRTYGIEVGLEKQSKDSVVIVQPSPKPNSVLGFDLRQDWTEQVQIPPSGGLDEFDRKSIRNDYGLLALLDMGVRKLRVPISDLLAPSRRSRLEDLAHLGFEFTLYTFGVPEAAQLKKIQQHRSLLTSWEITWPQSHLDELDRTTLQSLSNDGLALFFSPLRSKAEIIQTQQKYYHVINHGFTIHDVHLSDTLAQENIRACFQGYVIRLGLHDNPWQAGQLAQEVEAKTGLTASVHLRIAGDNPAESIRNTQQLCDRLAGGLFSGWAYPASTFFCDTFADNDRGYFPRIGVVDRLYNPQPGFHIVRNLHAVLGGLADAPQNPRFHEKDGITIYQASTASGTLALCLLSNNQPSVHYLVEIESVLVDQPGNQWINGLSGAIFQSAQDCLSSASETEGLLPAILLVCNNTA</sequence>
<gene>
    <name evidence="1" type="ORF">METZ01_LOCUS209426</name>
</gene>
<organism evidence="1">
    <name type="scientific">marine metagenome</name>
    <dbReference type="NCBI Taxonomy" id="408172"/>
    <lineage>
        <taxon>unclassified sequences</taxon>
        <taxon>metagenomes</taxon>
        <taxon>ecological metagenomes</taxon>
    </lineage>
</organism>
<dbReference type="AlphaFoldDB" id="A0A382F1Q5"/>
<feature type="non-terminal residue" evidence="1">
    <location>
        <position position="1"/>
    </location>
</feature>
<proteinExistence type="predicted"/>
<reference evidence="1" key="1">
    <citation type="submission" date="2018-05" db="EMBL/GenBank/DDBJ databases">
        <authorList>
            <person name="Lanie J.A."/>
            <person name="Ng W.-L."/>
            <person name="Kazmierczak K.M."/>
            <person name="Andrzejewski T.M."/>
            <person name="Davidsen T.M."/>
            <person name="Wayne K.J."/>
            <person name="Tettelin H."/>
            <person name="Glass J.I."/>
            <person name="Rusch D."/>
            <person name="Podicherti R."/>
            <person name="Tsui H.-C.T."/>
            <person name="Winkler M.E."/>
        </authorList>
    </citation>
    <scope>NUCLEOTIDE SEQUENCE</scope>
</reference>
<name>A0A382F1Q5_9ZZZZ</name>
<accession>A0A382F1Q5</accession>